<feature type="compositionally biased region" description="Basic and acidic residues" evidence="1">
    <location>
        <begin position="14"/>
        <end position="31"/>
    </location>
</feature>
<evidence type="ECO:0000313" key="3">
    <source>
        <dbReference type="Proteomes" id="UP000252519"/>
    </source>
</evidence>
<accession>A0A368F2Q7</accession>
<dbReference type="AlphaFoldDB" id="A0A368F2Q7"/>
<name>A0A368F2Q7_ANCCA</name>
<comment type="caution">
    <text evidence="2">The sequence shown here is derived from an EMBL/GenBank/DDBJ whole genome shotgun (WGS) entry which is preliminary data.</text>
</comment>
<feature type="compositionally biased region" description="Basic and acidic residues" evidence="1">
    <location>
        <begin position="245"/>
        <end position="258"/>
    </location>
</feature>
<keyword evidence="3" id="KW-1185">Reference proteome</keyword>
<proteinExistence type="predicted"/>
<reference evidence="2 3" key="1">
    <citation type="submission" date="2014-10" db="EMBL/GenBank/DDBJ databases">
        <title>Draft genome of the hookworm Ancylostoma caninum.</title>
        <authorList>
            <person name="Mitreva M."/>
        </authorList>
    </citation>
    <scope>NUCLEOTIDE SEQUENCE [LARGE SCALE GENOMIC DNA]</scope>
    <source>
        <strain evidence="2 3">Baltimore</strain>
    </source>
</reference>
<feature type="compositionally biased region" description="Basic and acidic residues" evidence="1">
    <location>
        <begin position="151"/>
        <end position="184"/>
    </location>
</feature>
<feature type="compositionally biased region" description="Polar residues" evidence="1">
    <location>
        <begin position="38"/>
        <end position="50"/>
    </location>
</feature>
<dbReference type="OrthoDB" id="5893426at2759"/>
<evidence type="ECO:0000256" key="1">
    <source>
        <dbReference type="SAM" id="MobiDB-lite"/>
    </source>
</evidence>
<sequence length="258" mass="30620">MSAGDNESGYARPECYERDRNEARHEDRYGSRGDGANNRRNVPMMNNTFPDSPYSEPRQGAHRSNAQNVNYKPERRIRHDAECNYTRQAQNCDRDRNEPQNEDRYGNRGHYAENRDNISRLVNDTYSDDLAYPEPTQGPDRFSDQNINYNPERRSAHHSEHTSTRQDCYEHDRHEPQREDRYESRAYQTENRHTVPHTMNKPFSGNPPYSEPRQSSDRFNSQNMSDNPEGRSAYHSEYSNTRQGYYDRDRNEPQNEER</sequence>
<feature type="region of interest" description="Disordered" evidence="1">
    <location>
        <begin position="1"/>
        <end position="258"/>
    </location>
</feature>
<dbReference type="EMBL" id="JOJR01007564">
    <property type="protein sequence ID" value="RCN26383.1"/>
    <property type="molecule type" value="Genomic_DNA"/>
</dbReference>
<dbReference type="Proteomes" id="UP000252519">
    <property type="component" value="Unassembled WGS sequence"/>
</dbReference>
<organism evidence="2 3">
    <name type="scientific">Ancylostoma caninum</name>
    <name type="common">Dog hookworm</name>
    <dbReference type="NCBI Taxonomy" id="29170"/>
    <lineage>
        <taxon>Eukaryota</taxon>
        <taxon>Metazoa</taxon>
        <taxon>Ecdysozoa</taxon>
        <taxon>Nematoda</taxon>
        <taxon>Chromadorea</taxon>
        <taxon>Rhabditida</taxon>
        <taxon>Rhabditina</taxon>
        <taxon>Rhabditomorpha</taxon>
        <taxon>Strongyloidea</taxon>
        <taxon>Ancylostomatidae</taxon>
        <taxon>Ancylostomatinae</taxon>
        <taxon>Ancylostoma</taxon>
    </lineage>
</organism>
<feature type="compositionally biased region" description="Basic and acidic residues" evidence="1">
    <location>
        <begin position="72"/>
        <end position="82"/>
    </location>
</feature>
<protein>
    <submittedName>
        <fullName evidence="2">Uncharacterized protein</fullName>
    </submittedName>
</protein>
<feature type="compositionally biased region" description="Polar residues" evidence="1">
    <location>
        <begin position="217"/>
        <end position="226"/>
    </location>
</feature>
<feature type="compositionally biased region" description="Basic and acidic residues" evidence="1">
    <location>
        <begin position="92"/>
        <end position="118"/>
    </location>
</feature>
<gene>
    <name evidence="2" type="ORF">ANCCAN_27891</name>
</gene>
<evidence type="ECO:0000313" key="2">
    <source>
        <dbReference type="EMBL" id="RCN26383.1"/>
    </source>
</evidence>